<evidence type="ECO:0000256" key="1">
    <source>
        <dbReference type="ARBA" id="ARBA00022574"/>
    </source>
</evidence>
<gene>
    <name evidence="4" type="ORF">NE237_002526</name>
</gene>
<dbReference type="OrthoDB" id="256303at2759"/>
<dbReference type="SUPFAM" id="SSF50978">
    <property type="entry name" value="WD40 repeat-like"/>
    <property type="match status" value="1"/>
</dbReference>
<dbReference type="Pfam" id="PF00400">
    <property type="entry name" value="WD40"/>
    <property type="match status" value="2"/>
</dbReference>
<protein>
    <submittedName>
        <fullName evidence="4">Uncharacterized protein</fullName>
    </submittedName>
</protein>
<dbReference type="SMART" id="SM00320">
    <property type="entry name" value="WD40"/>
    <property type="match status" value="2"/>
</dbReference>
<dbReference type="InterPro" id="IPR015943">
    <property type="entry name" value="WD40/YVTN_repeat-like_dom_sf"/>
</dbReference>
<organism evidence="4 5">
    <name type="scientific">Protea cynaroides</name>
    <dbReference type="NCBI Taxonomy" id="273540"/>
    <lineage>
        <taxon>Eukaryota</taxon>
        <taxon>Viridiplantae</taxon>
        <taxon>Streptophyta</taxon>
        <taxon>Embryophyta</taxon>
        <taxon>Tracheophyta</taxon>
        <taxon>Spermatophyta</taxon>
        <taxon>Magnoliopsida</taxon>
        <taxon>Proteales</taxon>
        <taxon>Proteaceae</taxon>
        <taxon>Protea</taxon>
    </lineage>
</organism>
<dbReference type="InterPro" id="IPR053053">
    <property type="entry name" value="WD_repeat_protein"/>
</dbReference>
<keyword evidence="5" id="KW-1185">Reference proteome</keyword>
<accession>A0A9Q0KVC9</accession>
<sequence>MKIIIVIDVTPFRPISSTLSCLGFTFLGPEPTLYVSMGSISESDLPCEIWSSLRRQAKGHAQLGQIPQRLSKVLSCHTNAVNSIQWSPTYSHLLASVGMDHAVCVWNVWCRSQQKARVFKYHNAVVKDVRWSRQGLSLLSSGYDCSSRLVNVGKGIETQFFKEDQSVGVIKFHLDKDSLFISRGSKGLLRLGLCELAK</sequence>
<name>A0A9Q0KVC9_9MAGN</name>
<dbReference type="PANTHER" id="PTHR44566">
    <property type="entry name" value="TRANSDUCIN/WD40 REPEAT-LIKE SUPERFAMILY PROTEIN"/>
    <property type="match status" value="1"/>
</dbReference>
<dbReference type="AlphaFoldDB" id="A0A9Q0KVC9"/>
<evidence type="ECO:0000313" key="4">
    <source>
        <dbReference type="EMBL" id="KAJ4977420.1"/>
    </source>
</evidence>
<comment type="caution">
    <text evidence="4">The sequence shown here is derived from an EMBL/GenBank/DDBJ whole genome shotgun (WGS) entry which is preliminary data.</text>
</comment>
<dbReference type="PROSITE" id="PS50082">
    <property type="entry name" value="WD_REPEATS_2"/>
    <property type="match status" value="1"/>
</dbReference>
<dbReference type="EMBL" id="JAMYWD010000003">
    <property type="protein sequence ID" value="KAJ4977420.1"/>
    <property type="molecule type" value="Genomic_DNA"/>
</dbReference>
<dbReference type="Proteomes" id="UP001141806">
    <property type="component" value="Unassembled WGS sequence"/>
</dbReference>
<dbReference type="PROSITE" id="PS00678">
    <property type="entry name" value="WD_REPEATS_1"/>
    <property type="match status" value="1"/>
</dbReference>
<dbReference type="InterPro" id="IPR019775">
    <property type="entry name" value="WD40_repeat_CS"/>
</dbReference>
<dbReference type="InterPro" id="IPR001680">
    <property type="entry name" value="WD40_rpt"/>
</dbReference>
<evidence type="ECO:0000256" key="3">
    <source>
        <dbReference type="PROSITE-ProRule" id="PRU00221"/>
    </source>
</evidence>
<feature type="repeat" description="WD" evidence="3">
    <location>
        <begin position="74"/>
        <end position="108"/>
    </location>
</feature>
<dbReference type="InterPro" id="IPR036322">
    <property type="entry name" value="WD40_repeat_dom_sf"/>
</dbReference>
<dbReference type="PROSITE" id="PS50294">
    <property type="entry name" value="WD_REPEATS_REGION"/>
    <property type="match status" value="1"/>
</dbReference>
<evidence type="ECO:0000313" key="5">
    <source>
        <dbReference type="Proteomes" id="UP001141806"/>
    </source>
</evidence>
<keyword evidence="1 3" id="KW-0853">WD repeat</keyword>
<keyword evidence="2" id="KW-0677">Repeat</keyword>
<dbReference type="PANTHER" id="PTHR44566:SF1">
    <property type="entry name" value="WD REPEAT-CONTAINING PROTEIN 25"/>
    <property type="match status" value="1"/>
</dbReference>
<evidence type="ECO:0000256" key="2">
    <source>
        <dbReference type="ARBA" id="ARBA00022737"/>
    </source>
</evidence>
<reference evidence="4" key="1">
    <citation type="journal article" date="2023" name="Plant J.">
        <title>The genome of the king protea, Protea cynaroides.</title>
        <authorList>
            <person name="Chang J."/>
            <person name="Duong T.A."/>
            <person name="Schoeman C."/>
            <person name="Ma X."/>
            <person name="Roodt D."/>
            <person name="Barker N."/>
            <person name="Li Z."/>
            <person name="Van de Peer Y."/>
            <person name="Mizrachi E."/>
        </authorList>
    </citation>
    <scope>NUCLEOTIDE SEQUENCE</scope>
    <source>
        <tissue evidence="4">Young leaves</tissue>
    </source>
</reference>
<dbReference type="Gene3D" id="2.130.10.10">
    <property type="entry name" value="YVTN repeat-like/Quinoprotein amine dehydrogenase"/>
    <property type="match status" value="1"/>
</dbReference>
<proteinExistence type="predicted"/>